<evidence type="ECO:0000313" key="7">
    <source>
        <dbReference type="Proteomes" id="UP000708208"/>
    </source>
</evidence>
<comment type="subcellular location">
    <subcellularLocation>
        <location evidence="1">Nucleus</location>
    </subcellularLocation>
</comment>
<name>A0A8J2KNZ2_9HEXA</name>
<dbReference type="PANTHER" id="PTHR46481:SF10">
    <property type="entry name" value="ZINC FINGER BED DOMAIN-CONTAINING PROTEIN 39"/>
    <property type="match status" value="1"/>
</dbReference>
<dbReference type="AlphaFoldDB" id="A0A8J2KNZ2"/>
<accession>A0A8J2KNZ2</accession>
<dbReference type="InterPro" id="IPR052035">
    <property type="entry name" value="ZnF_BED_domain_contain"/>
</dbReference>
<feature type="non-terminal residue" evidence="6">
    <location>
        <position position="229"/>
    </location>
</feature>
<evidence type="ECO:0008006" key="8">
    <source>
        <dbReference type="Google" id="ProtNLM"/>
    </source>
</evidence>
<keyword evidence="2" id="KW-0479">Metal-binding</keyword>
<dbReference type="Proteomes" id="UP000708208">
    <property type="component" value="Unassembled WGS sequence"/>
</dbReference>
<dbReference type="GO" id="GO:0005634">
    <property type="term" value="C:nucleus"/>
    <property type="evidence" value="ECO:0007669"/>
    <property type="project" value="UniProtKB-SubCell"/>
</dbReference>
<dbReference type="EMBL" id="CAJVCH010462492">
    <property type="protein sequence ID" value="CAG7819877.1"/>
    <property type="molecule type" value="Genomic_DNA"/>
</dbReference>
<reference evidence="6" key="1">
    <citation type="submission" date="2021-06" db="EMBL/GenBank/DDBJ databases">
        <authorList>
            <person name="Hodson N. C."/>
            <person name="Mongue J. A."/>
            <person name="Jaron S. K."/>
        </authorList>
    </citation>
    <scope>NUCLEOTIDE SEQUENCE</scope>
</reference>
<keyword evidence="7" id="KW-1185">Reference proteome</keyword>
<evidence type="ECO:0000256" key="3">
    <source>
        <dbReference type="ARBA" id="ARBA00022771"/>
    </source>
</evidence>
<dbReference type="OrthoDB" id="6366580at2759"/>
<keyword evidence="4" id="KW-0862">Zinc</keyword>
<keyword evidence="5" id="KW-0539">Nucleus</keyword>
<sequence>MSKQKQLITVPASINDYYKYVHTVTTNAGRKITVMKCVICNECKRAPTGNFFNFKKHLQVSHDTDSAEASQPSQPTLDSWAGGLKTSKLPLQHPLQLKLDRSIATAIAVDGLPLDLTSGKGFQKIFEIANSKFTIKSRRTMTKRINEIASEVIKKSNISELAILSNGRIHPIIDIWSTRTHESVLGIKVQYLDDDLHMVNKLLAFEEFNEEHSSDNIKKKVQEIFKSLG</sequence>
<gene>
    <name evidence="6" type="ORF">AFUS01_LOCUS30297</name>
</gene>
<evidence type="ECO:0000256" key="2">
    <source>
        <dbReference type="ARBA" id="ARBA00022723"/>
    </source>
</evidence>
<proteinExistence type="predicted"/>
<evidence type="ECO:0000256" key="1">
    <source>
        <dbReference type="ARBA" id="ARBA00004123"/>
    </source>
</evidence>
<dbReference type="PANTHER" id="PTHR46481">
    <property type="entry name" value="ZINC FINGER BED DOMAIN-CONTAINING PROTEIN 4"/>
    <property type="match status" value="1"/>
</dbReference>
<evidence type="ECO:0000256" key="4">
    <source>
        <dbReference type="ARBA" id="ARBA00022833"/>
    </source>
</evidence>
<evidence type="ECO:0000256" key="5">
    <source>
        <dbReference type="ARBA" id="ARBA00023242"/>
    </source>
</evidence>
<keyword evidence="3" id="KW-0863">Zinc-finger</keyword>
<dbReference type="GO" id="GO:0008270">
    <property type="term" value="F:zinc ion binding"/>
    <property type="evidence" value="ECO:0007669"/>
    <property type="project" value="UniProtKB-KW"/>
</dbReference>
<protein>
    <recommendedName>
        <fullName evidence="8">BED-type domain-containing protein</fullName>
    </recommendedName>
</protein>
<evidence type="ECO:0000313" key="6">
    <source>
        <dbReference type="EMBL" id="CAG7819877.1"/>
    </source>
</evidence>
<comment type="caution">
    <text evidence="6">The sequence shown here is derived from an EMBL/GenBank/DDBJ whole genome shotgun (WGS) entry which is preliminary data.</text>
</comment>
<organism evidence="6 7">
    <name type="scientific">Allacma fusca</name>
    <dbReference type="NCBI Taxonomy" id="39272"/>
    <lineage>
        <taxon>Eukaryota</taxon>
        <taxon>Metazoa</taxon>
        <taxon>Ecdysozoa</taxon>
        <taxon>Arthropoda</taxon>
        <taxon>Hexapoda</taxon>
        <taxon>Collembola</taxon>
        <taxon>Symphypleona</taxon>
        <taxon>Sminthuridae</taxon>
        <taxon>Allacma</taxon>
    </lineage>
</organism>